<organism evidence="2 3">
    <name type="scientific">Portunus trituberculatus</name>
    <name type="common">Swimming crab</name>
    <name type="synonym">Neptunus trituberculatus</name>
    <dbReference type="NCBI Taxonomy" id="210409"/>
    <lineage>
        <taxon>Eukaryota</taxon>
        <taxon>Metazoa</taxon>
        <taxon>Ecdysozoa</taxon>
        <taxon>Arthropoda</taxon>
        <taxon>Crustacea</taxon>
        <taxon>Multicrustacea</taxon>
        <taxon>Malacostraca</taxon>
        <taxon>Eumalacostraca</taxon>
        <taxon>Eucarida</taxon>
        <taxon>Decapoda</taxon>
        <taxon>Pleocyemata</taxon>
        <taxon>Brachyura</taxon>
        <taxon>Eubrachyura</taxon>
        <taxon>Portunoidea</taxon>
        <taxon>Portunidae</taxon>
        <taxon>Portuninae</taxon>
        <taxon>Portunus</taxon>
    </lineage>
</organism>
<dbReference type="Proteomes" id="UP000324222">
    <property type="component" value="Unassembled WGS sequence"/>
</dbReference>
<name>A0A5B7D2F7_PORTR</name>
<keyword evidence="3" id="KW-1185">Reference proteome</keyword>
<accession>A0A5B7D2F7</accession>
<proteinExistence type="predicted"/>
<protein>
    <submittedName>
        <fullName evidence="2">Uncharacterized protein</fullName>
    </submittedName>
</protein>
<feature type="region of interest" description="Disordered" evidence="1">
    <location>
        <begin position="46"/>
        <end position="73"/>
    </location>
</feature>
<comment type="caution">
    <text evidence="2">The sequence shown here is derived from an EMBL/GenBank/DDBJ whole genome shotgun (WGS) entry which is preliminary data.</text>
</comment>
<evidence type="ECO:0000313" key="2">
    <source>
        <dbReference type="EMBL" id="MPC15658.1"/>
    </source>
</evidence>
<dbReference type="AlphaFoldDB" id="A0A5B7D2F7"/>
<evidence type="ECO:0000256" key="1">
    <source>
        <dbReference type="SAM" id="MobiDB-lite"/>
    </source>
</evidence>
<dbReference type="EMBL" id="VSRR010000445">
    <property type="protein sequence ID" value="MPC15658.1"/>
    <property type="molecule type" value="Genomic_DNA"/>
</dbReference>
<sequence>MCETVRNITTTQELPSVAGRCPPRATLWLLSIQSYFSMKKLWPTAPDVPSSPPPLHTPHKPPHSKSNTRNIPTSPVGVSHVLHCCCSSKTVTAEP</sequence>
<reference evidence="2 3" key="1">
    <citation type="submission" date="2019-05" db="EMBL/GenBank/DDBJ databases">
        <title>Another draft genome of Portunus trituberculatus and its Hox gene families provides insights of decapod evolution.</title>
        <authorList>
            <person name="Jeong J.-H."/>
            <person name="Song I."/>
            <person name="Kim S."/>
            <person name="Choi T."/>
            <person name="Kim D."/>
            <person name="Ryu S."/>
            <person name="Kim W."/>
        </authorList>
    </citation>
    <scope>NUCLEOTIDE SEQUENCE [LARGE SCALE GENOMIC DNA]</scope>
    <source>
        <tissue evidence="2">Muscle</tissue>
    </source>
</reference>
<evidence type="ECO:0000313" key="3">
    <source>
        <dbReference type="Proteomes" id="UP000324222"/>
    </source>
</evidence>
<gene>
    <name evidence="2" type="ORF">E2C01_008457</name>
</gene>